<evidence type="ECO:0000256" key="2">
    <source>
        <dbReference type="ARBA" id="ARBA00023172"/>
    </source>
</evidence>
<protein>
    <recommendedName>
        <fullName evidence="8">Resolvase/invertase-type recombinase catalytic domain-containing protein</fullName>
    </recommendedName>
</protein>
<sequence>MFKNSSKSDWSLSSTPLAYSYIRFSTPEQRKGDSLRRQTKAVTEWCDRNNVRLDISTTLQDLGKSAFLGEHRKNHDRYALAAFLKMVDDGKIPHGSFLVVENLDRLTREHLRAAVTLFLSIQERGVNIVTTSPEKVYRHDSQDMIDIILAVVELSRGHGESARKSELGGKAWRAKRDAARRGEVQPSRREGRVSGMNLLTHKLPLWVEEKGGKLVAIPERAAAVKRIFALGAAGHGAVTIIKQLKQENVKAFSKSGRWSKSYIIRILRDRRALGDYQAHDHGKPDGDPISGYYPAVVTEAEFYAALKPLTARKAGLQPVTRLGKHVNLFAGLLRDAHGGSYNPNTQHTRVLVNYTALEGYDRRRTFPLAVFERALLEHLVEIEPHEIIGGDKSEDEVVSLSRQLDGIESELSLAVRWMDDNGFSAAIAARIRQLEEKKRSASEQLDDAKRRVSTPVNGAWKEFRNLAEVMDKSKNPIDTRVRLRAALRRAIDHIVMLVIPRGTGRDRFCMVTVIFAGGKDRRWYRIWYQSGSNGRPARQAANAFDFGESDDLDLTKPELIAHMEDHFSNMDNDQLQEFLEESMVELK</sequence>
<dbReference type="KEGG" id="gms:SOIL9_77660"/>
<dbReference type="AlphaFoldDB" id="A0A6P2DLV3"/>
<gene>
    <name evidence="6" type="ORF">SOIL9_77660</name>
</gene>
<evidence type="ECO:0000313" key="7">
    <source>
        <dbReference type="Proteomes" id="UP000464178"/>
    </source>
</evidence>
<dbReference type="SUPFAM" id="SSF53041">
    <property type="entry name" value="Resolvase-like"/>
    <property type="match status" value="1"/>
</dbReference>
<dbReference type="PROSITE" id="PS51736">
    <property type="entry name" value="RECOMBINASES_3"/>
    <property type="match status" value="1"/>
</dbReference>
<dbReference type="Gene3D" id="3.90.1750.20">
    <property type="entry name" value="Putative Large Serine Recombinase, Chain B, Domain 2"/>
    <property type="match status" value="1"/>
</dbReference>
<evidence type="ECO:0000259" key="5">
    <source>
        <dbReference type="PROSITE" id="PS51737"/>
    </source>
</evidence>
<dbReference type="InterPro" id="IPR036162">
    <property type="entry name" value="Resolvase-like_N_sf"/>
</dbReference>
<evidence type="ECO:0000256" key="3">
    <source>
        <dbReference type="SAM" id="Coils"/>
    </source>
</evidence>
<feature type="domain" description="Resolvase/invertase-type recombinase catalytic" evidence="4">
    <location>
        <begin position="17"/>
        <end position="182"/>
    </location>
</feature>
<dbReference type="InterPro" id="IPR006119">
    <property type="entry name" value="Resolv_N"/>
</dbReference>
<reference evidence="6 7" key="1">
    <citation type="submission" date="2019-05" db="EMBL/GenBank/DDBJ databases">
        <authorList>
            <consortium name="Science for Life Laboratories"/>
        </authorList>
    </citation>
    <scope>NUCLEOTIDE SEQUENCE [LARGE SCALE GENOMIC DNA]</scope>
    <source>
        <strain evidence="6">Soil9</strain>
    </source>
</reference>
<dbReference type="InterPro" id="IPR050639">
    <property type="entry name" value="SSR_resolvase"/>
</dbReference>
<keyword evidence="1" id="KW-0238">DNA-binding</keyword>
<accession>A0A6P2DLV3</accession>
<dbReference type="InterPro" id="IPR011109">
    <property type="entry name" value="DNA_bind_recombinase_dom"/>
</dbReference>
<dbReference type="SMART" id="SM00857">
    <property type="entry name" value="Resolvase"/>
    <property type="match status" value="1"/>
</dbReference>
<evidence type="ECO:0000256" key="1">
    <source>
        <dbReference type="ARBA" id="ARBA00023125"/>
    </source>
</evidence>
<feature type="domain" description="Recombinase" evidence="5">
    <location>
        <begin position="204"/>
        <end position="315"/>
    </location>
</feature>
<dbReference type="PROSITE" id="PS51737">
    <property type="entry name" value="RECOMBINASE_DNA_BIND"/>
    <property type="match status" value="1"/>
</dbReference>
<evidence type="ECO:0000313" key="6">
    <source>
        <dbReference type="EMBL" id="VTS01687.1"/>
    </source>
</evidence>
<dbReference type="EMBL" id="LR593886">
    <property type="protein sequence ID" value="VTS01687.1"/>
    <property type="molecule type" value="Genomic_DNA"/>
</dbReference>
<feature type="coiled-coil region" evidence="3">
    <location>
        <begin position="424"/>
        <end position="451"/>
    </location>
</feature>
<dbReference type="PANTHER" id="PTHR30461:SF2">
    <property type="entry name" value="SERINE RECOMBINASE PINE-RELATED"/>
    <property type="match status" value="1"/>
</dbReference>
<keyword evidence="7" id="KW-1185">Reference proteome</keyword>
<keyword evidence="2" id="KW-0233">DNA recombination</keyword>
<dbReference type="CDD" id="cd00338">
    <property type="entry name" value="Ser_Recombinase"/>
    <property type="match status" value="1"/>
</dbReference>
<keyword evidence="3" id="KW-0175">Coiled coil</keyword>
<dbReference type="Pfam" id="PF07508">
    <property type="entry name" value="Recombinase"/>
    <property type="match status" value="1"/>
</dbReference>
<dbReference type="RefSeq" id="WP_162672525.1">
    <property type="nucleotide sequence ID" value="NZ_LR593886.1"/>
</dbReference>
<dbReference type="Gene3D" id="3.40.50.1390">
    <property type="entry name" value="Resolvase, N-terminal catalytic domain"/>
    <property type="match status" value="1"/>
</dbReference>
<dbReference type="InterPro" id="IPR038109">
    <property type="entry name" value="DNA_bind_recomb_sf"/>
</dbReference>
<dbReference type="Pfam" id="PF00239">
    <property type="entry name" value="Resolvase"/>
    <property type="match status" value="1"/>
</dbReference>
<dbReference type="Proteomes" id="UP000464178">
    <property type="component" value="Chromosome"/>
</dbReference>
<name>A0A6P2DLV3_9BACT</name>
<evidence type="ECO:0000259" key="4">
    <source>
        <dbReference type="PROSITE" id="PS51736"/>
    </source>
</evidence>
<proteinExistence type="predicted"/>
<evidence type="ECO:0008006" key="8">
    <source>
        <dbReference type="Google" id="ProtNLM"/>
    </source>
</evidence>
<dbReference type="GO" id="GO:0003677">
    <property type="term" value="F:DNA binding"/>
    <property type="evidence" value="ECO:0007669"/>
    <property type="project" value="UniProtKB-KW"/>
</dbReference>
<dbReference type="GO" id="GO:0000150">
    <property type="term" value="F:DNA strand exchange activity"/>
    <property type="evidence" value="ECO:0007669"/>
    <property type="project" value="InterPro"/>
</dbReference>
<dbReference type="PANTHER" id="PTHR30461">
    <property type="entry name" value="DNA-INVERTASE FROM LAMBDOID PROPHAGE"/>
    <property type="match status" value="1"/>
</dbReference>
<organism evidence="6 7">
    <name type="scientific">Gemmata massiliana</name>
    <dbReference type="NCBI Taxonomy" id="1210884"/>
    <lineage>
        <taxon>Bacteria</taxon>
        <taxon>Pseudomonadati</taxon>
        <taxon>Planctomycetota</taxon>
        <taxon>Planctomycetia</taxon>
        <taxon>Gemmatales</taxon>
        <taxon>Gemmataceae</taxon>
        <taxon>Gemmata</taxon>
    </lineage>
</organism>